<dbReference type="AlphaFoldDB" id="A0A0U5H440"/>
<keyword evidence="3" id="KW-1185">Reference proteome</keyword>
<evidence type="ECO:0000313" key="3">
    <source>
        <dbReference type="Proteomes" id="UP000066737"/>
    </source>
</evidence>
<dbReference type="Proteomes" id="UP000066737">
    <property type="component" value="Chromosome I"/>
</dbReference>
<name>A0A0U5H440_9EURY</name>
<sequence>MKKHSSFGPSRPSVVGPSAHAAHGSFHSPFAFEARSASLFALGETRRRSAPPSTVPSSPIEEGPKESS</sequence>
<accession>A0A0U5H440</accession>
<dbReference type="EMBL" id="LN831302">
    <property type="protein sequence ID" value="CQH59364.1"/>
    <property type="molecule type" value="Genomic_DNA"/>
</dbReference>
<feature type="region of interest" description="Disordered" evidence="1">
    <location>
        <begin position="1"/>
        <end position="24"/>
    </location>
</feature>
<organism evidence="2 3">
    <name type="scientific">Halobacterium hubeiense</name>
    <dbReference type="NCBI Taxonomy" id="1407499"/>
    <lineage>
        <taxon>Archaea</taxon>
        <taxon>Methanobacteriati</taxon>
        <taxon>Methanobacteriota</taxon>
        <taxon>Stenosarchaea group</taxon>
        <taxon>Halobacteria</taxon>
        <taxon>Halobacteriales</taxon>
        <taxon>Halobacteriaceae</taxon>
        <taxon>Halobacterium</taxon>
    </lineage>
</organism>
<gene>
    <name evidence="2" type="ORF">HHUB_2957</name>
</gene>
<feature type="region of interest" description="Disordered" evidence="1">
    <location>
        <begin position="43"/>
        <end position="68"/>
    </location>
</feature>
<evidence type="ECO:0000313" key="2">
    <source>
        <dbReference type="EMBL" id="CQH59364.1"/>
    </source>
</evidence>
<dbReference type="STRING" id="1407499.HHUB_2957"/>
<reference evidence="3" key="1">
    <citation type="journal article" date="2016" name="Environ. Microbiol.">
        <title>The complete genome of a viable archaeum isolated from 123-million-year-old rock salt.</title>
        <authorList>
            <person name="Jaakkola S.T."/>
            <person name="Pfeiffer F."/>
            <person name="Ravantti J.J."/>
            <person name="Guo Q."/>
            <person name="Liu Y."/>
            <person name="Chen X."/>
            <person name="Ma H."/>
            <person name="Yang C."/>
            <person name="Oksanen H.M."/>
            <person name="Bamford D.H."/>
        </authorList>
    </citation>
    <scope>NUCLEOTIDE SEQUENCE</scope>
    <source>
        <strain evidence="3">JI20-1</strain>
    </source>
</reference>
<proteinExistence type="predicted"/>
<evidence type="ECO:0000256" key="1">
    <source>
        <dbReference type="SAM" id="MobiDB-lite"/>
    </source>
</evidence>
<dbReference type="KEGG" id="hhb:Hhub_2957"/>
<protein>
    <submittedName>
        <fullName evidence="2">Uncharacterized protein</fullName>
    </submittedName>
</protein>